<dbReference type="SUPFAM" id="SSF57701">
    <property type="entry name" value="Zn2/Cys6 DNA-binding domain"/>
    <property type="match status" value="1"/>
</dbReference>
<evidence type="ECO:0000313" key="9">
    <source>
        <dbReference type="Proteomes" id="UP001201262"/>
    </source>
</evidence>
<dbReference type="GO" id="GO:0003677">
    <property type="term" value="F:DNA binding"/>
    <property type="evidence" value="ECO:0007669"/>
    <property type="project" value="UniProtKB-KW"/>
</dbReference>
<dbReference type="SMART" id="SM00066">
    <property type="entry name" value="GAL4"/>
    <property type="match status" value="1"/>
</dbReference>
<evidence type="ECO:0000256" key="6">
    <source>
        <dbReference type="ARBA" id="ARBA00023242"/>
    </source>
</evidence>
<evidence type="ECO:0000256" key="3">
    <source>
        <dbReference type="ARBA" id="ARBA00023015"/>
    </source>
</evidence>
<keyword evidence="3" id="KW-0805">Transcription regulation</keyword>
<feature type="domain" description="Zn(2)-C6 fungal-type" evidence="7">
    <location>
        <begin position="53"/>
        <end position="83"/>
    </location>
</feature>
<evidence type="ECO:0000256" key="5">
    <source>
        <dbReference type="ARBA" id="ARBA00023163"/>
    </source>
</evidence>
<dbReference type="Proteomes" id="UP001201262">
    <property type="component" value="Unassembled WGS sequence"/>
</dbReference>
<name>A0AAD4KQE1_9EURO</name>
<dbReference type="GeneID" id="70247002"/>
<sequence length="473" mass="53881">MDGFSQRSSAALTSSSIRCCPHCEKVFNREIQYKRHVLYCLQAETKRKGRPRSCANCSTAKTKCSFDRPQCSRCVNKDLLCVYERAKKVGRGGDGRGEPMVFRTDGDSSLVRASSKGPETDVYDIPDSVIALGREDIDLNAIEWENLDWDSSFQQGGFLNSTSRSFSARSATFRQTLFPAAPAIPSRRKAVTPRYALSTPVEHGVKLVLHIIHAFPQMMLRRQTFPPFIHQHWHTTTLPEKLATCMSIAQLFASRTQETRPFLWRSIDSENQRFRDEMMIYAPHEIIVAMQALVIYTIMAIVDQNGESPPRYSYLARTFKVLTIRFIQLLGTAPFSEAEWANPSLQWEDWIFAESRRRLGCLWFVISRLICPDVDLLCPTLKAARNKPLCTAKGMWEARSREEWETERSFYNASLLYLDMWNFGSLIDAHHGQGPLNTMRLDAWGASTDKMGALLTIAVSLFDKDLDESQTSQ</sequence>
<evidence type="ECO:0000256" key="2">
    <source>
        <dbReference type="ARBA" id="ARBA00022833"/>
    </source>
</evidence>
<evidence type="ECO:0000256" key="4">
    <source>
        <dbReference type="ARBA" id="ARBA00023125"/>
    </source>
</evidence>
<dbReference type="PANTHER" id="PTHR47660:SF3">
    <property type="entry name" value="FINGER DOMAIN PROTEIN, PUTATIVE (AFU_ORTHOLOGUE AFUA_4G03310)-RELATED"/>
    <property type="match status" value="1"/>
</dbReference>
<keyword evidence="2" id="KW-0862">Zinc</keyword>
<comment type="caution">
    <text evidence="8">The sequence shown here is derived from an EMBL/GenBank/DDBJ whole genome shotgun (WGS) entry which is preliminary data.</text>
</comment>
<dbReference type="AlphaFoldDB" id="A0AAD4KQE1"/>
<dbReference type="RefSeq" id="XP_046069479.1">
    <property type="nucleotide sequence ID" value="XM_046216715.1"/>
</dbReference>
<dbReference type="InterPro" id="IPR036864">
    <property type="entry name" value="Zn2-C6_fun-type_DNA-bd_sf"/>
</dbReference>
<dbReference type="Gene3D" id="4.10.240.10">
    <property type="entry name" value="Zn(2)-C6 fungal-type DNA-binding domain"/>
    <property type="match status" value="1"/>
</dbReference>
<keyword evidence="5" id="KW-0804">Transcription</keyword>
<keyword evidence="6" id="KW-0539">Nucleus</keyword>
<keyword evidence="4" id="KW-0238">DNA-binding</keyword>
<dbReference type="PANTHER" id="PTHR47660">
    <property type="entry name" value="TRANSCRIPTION FACTOR WITH C2H2 AND ZN(2)-CYS(6) DNA BINDING DOMAIN (EUROFUNG)-RELATED-RELATED"/>
    <property type="match status" value="1"/>
</dbReference>
<evidence type="ECO:0000259" key="7">
    <source>
        <dbReference type="PROSITE" id="PS50048"/>
    </source>
</evidence>
<dbReference type="PROSITE" id="PS50048">
    <property type="entry name" value="ZN2_CY6_FUNGAL_2"/>
    <property type="match status" value="1"/>
</dbReference>
<protein>
    <recommendedName>
        <fullName evidence="7">Zn(2)-C6 fungal-type domain-containing protein</fullName>
    </recommendedName>
</protein>
<evidence type="ECO:0000256" key="1">
    <source>
        <dbReference type="ARBA" id="ARBA00022723"/>
    </source>
</evidence>
<keyword evidence="9" id="KW-1185">Reference proteome</keyword>
<dbReference type="GO" id="GO:0008270">
    <property type="term" value="F:zinc ion binding"/>
    <property type="evidence" value="ECO:0007669"/>
    <property type="project" value="InterPro"/>
</dbReference>
<dbReference type="Pfam" id="PF00172">
    <property type="entry name" value="Zn_clus"/>
    <property type="match status" value="1"/>
</dbReference>
<organism evidence="8 9">
    <name type="scientific">Talaromyces proteolyticus</name>
    <dbReference type="NCBI Taxonomy" id="1131652"/>
    <lineage>
        <taxon>Eukaryota</taxon>
        <taxon>Fungi</taxon>
        <taxon>Dikarya</taxon>
        <taxon>Ascomycota</taxon>
        <taxon>Pezizomycotina</taxon>
        <taxon>Eurotiomycetes</taxon>
        <taxon>Eurotiomycetidae</taxon>
        <taxon>Eurotiales</taxon>
        <taxon>Trichocomaceae</taxon>
        <taxon>Talaromyces</taxon>
        <taxon>Talaromyces sect. Bacilispori</taxon>
    </lineage>
</organism>
<dbReference type="CDD" id="cd00067">
    <property type="entry name" value="GAL4"/>
    <property type="match status" value="1"/>
</dbReference>
<evidence type="ECO:0000313" key="8">
    <source>
        <dbReference type="EMBL" id="KAH8693809.1"/>
    </source>
</evidence>
<dbReference type="GO" id="GO:0000981">
    <property type="term" value="F:DNA-binding transcription factor activity, RNA polymerase II-specific"/>
    <property type="evidence" value="ECO:0007669"/>
    <property type="project" value="InterPro"/>
</dbReference>
<reference evidence="8" key="1">
    <citation type="submission" date="2021-12" db="EMBL/GenBank/DDBJ databases">
        <title>Convergent genome expansion in fungi linked to evolution of root-endophyte symbiosis.</title>
        <authorList>
            <consortium name="DOE Joint Genome Institute"/>
            <person name="Ke Y.-H."/>
            <person name="Bonito G."/>
            <person name="Liao H.-L."/>
            <person name="Looney B."/>
            <person name="Rojas-Flechas A."/>
            <person name="Nash J."/>
            <person name="Hameed K."/>
            <person name="Schadt C."/>
            <person name="Martin F."/>
            <person name="Crous P.W."/>
            <person name="Miettinen O."/>
            <person name="Magnuson J.K."/>
            <person name="Labbe J."/>
            <person name="Jacobson D."/>
            <person name="Doktycz M.J."/>
            <person name="Veneault-Fourrey C."/>
            <person name="Kuo A."/>
            <person name="Mondo S."/>
            <person name="Calhoun S."/>
            <person name="Riley R."/>
            <person name="Ohm R."/>
            <person name="LaButti K."/>
            <person name="Andreopoulos B."/>
            <person name="Pangilinan J."/>
            <person name="Nolan M."/>
            <person name="Tritt A."/>
            <person name="Clum A."/>
            <person name="Lipzen A."/>
            <person name="Daum C."/>
            <person name="Barry K."/>
            <person name="Grigoriev I.V."/>
            <person name="Vilgalys R."/>
        </authorList>
    </citation>
    <scope>NUCLEOTIDE SEQUENCE</scope>
    <source>
        <strain evidence="8">PMI_201</strain>
    </source>
</reference>
<dbReference type="PROSITE" id="PS00463">
    <property type="entry name" value="ZN2_CY6_FUNGAL_1"/>
    <property type="match status" value="1"/>
</dbReference>
<accession>A0AAD4KQE1</accession>
<dbReference type="EMBL" id="JAJTJA010000009">
    <property type="protein sequence ID" value="KAH8693809.1"/>
    <property type="molecule type" value="Genomic_DNA"/>
</dbReference>
<keyword evidence="1" id="KW-0479">Metal-binding</keyword>
<dbReference type="InterPro" id="IPR001138">
    <property type="entry name" value="Zn2Cys6_DnaBD"/>
</dbReference>
<proteinExistence type="predicted"/>
<gene>
    <name evidence="8" type="ORF">BGW36DRAFT_383794</name>
</gene>